<keyword evidence="2" id="KW-0378">Hydrolase</keyword>
<dbReference type="AlphaFoldDB" id="A0A1G2BX16"/>
<dbReference type="EMBL" id="MHKQ01000018">
    <property type="protein sequence ID" value="OGY93682.1"/>
    <property type="molecule type" value="Genomic_DNA"/>
</dbReference>
<dbReference type="PANTHER" id="PTHR43046:SF14">
    <property type="entry name" value="MUTT_NUDIX FAMILY PROTEIN"/>
    <property type="match status" value="1"/>
</dbReference>
<feature type="domain" description="Nudix hydrolase" evidence="3">
    <location>
        <begin position="46"/>
        <end position="176"/>
    </location>
</feature>
<evidence type="ECO:0000256" key="2">
    <source>
        <dbReference type="ARBA" id="ARBA00022801"/>
    </source>
</evidence>
<comment type="caution">
    <text evidence="4">The sequence shown here is derived from an EMBL/GenBank/DDBJ whole genome shotgun (WGS) entry which is preliminary data.</text>
</comment>
<evidence type="ECO:0000256" key="1">
    <source>
        <dbReference type="ARBA" id="ARBA00001946"/>
    </source>
</evidence>
<reference evidence="4 5" key="1">
    <citation type="journal article" date="2016" name="Nat. Commun.">
        <title>Thousands of microbial genomes shed light on interconnected biogeochemical processes in an aquifer system.</title>
        <authorList>
            <person name="Anantharaman K."/>
            <person name="Brown C.T."/>
            <person name="Hug L.A."/>
            <person name="Sharon I."/>
            <person name="Castelle C.J."/>
            <person name="Probst A.J."/>
            <person name="Thomas B.C."/>
            <person name="Singh A."/>
            <person name="Wilkins M.J."/>
            <person name="Karaoz U."/>
            <person name="Brodie E.L."/>
            <person name="Williams K.H."/>
            <person name="Hubbard S.S."/>
            <person name="Banfield J.F."/>
        </authorList>
    </citation>
    <scope>NUCLEOTIDE SEQUENCE [LARGE SCALE GENOMIC DNA]</scope>
</reference>
<dbReference type="PROSITE" id="PS51462">
    <property type="entry name" value="NUDIX"/>
    <property type="match status" value="1"/>
</dbReference>
<dbReference type="SUPFAM" id="SSF55811">
    <property type="entry name" value="Nudix"/>
    <property type="match status" value="1"/>
</dbReference>
<sequence length="194" mass="22189">MKIERPKSAQPLPDDARLVFKGVIFDTYQWRQKMFDGTVETFEKLKRPDTVTIFPILEDGKILLTKQKQPGKDSFIGAAGGRVDAGEDIISAAKRELLEETGYSADKFILWKAIQPISKIEWAVYVFIAKGLKKVSDLSLDAGEQIEAMPVEFEEFMQIALGDNFYEPEIYREIIEATFNEKKKQELKKLFSID</sequence>
<dbReference type="Pfam" id="PF00293">
    <property type="entry name" value="NUDIX"/>
    <property type="match status" value="1"/>
</dbReference>
<dbReference type="InterPro" id="IPR020084">
    <property type="entry name" value="NUDIX_hydrolase_CS"/>
</dbReference>
<comment type="cofactor">
    <cofactor evidence="1">
        <name>Mg(2+)</name>
        <dbReference type="ChEBI" id="CHEBI:18420"/>
    </cofactor>
</comment>
<dbReference type="InterPro" id="IPR000086">
    <property type="entry name" value="NUDIX_hydrolase_dom"/>
</dbReference>
<evidence type="ECO:0000313" key="4">
    <source>
        <dbReference type="EMBL" id="OGY93682.1"/>
    </source>
</evidence>
<organism evidence="4 5">
    <name type="scientific">Candidatus Komeilibacteria bacterium RIFOXYC1_FULL_37_11</name>
    <dbReference type="NCBI Taxonomy" id="1798555"/>
    <lineage>
        <taxon>Bacteria</taxon>
        <taxon>Candidatus Komeiliibacteriota</taxon>
    </lineage>
</organism>
<dbReference type="InterPro" id="IPR015797">
    <property type="entry name" value="NUDIX_hydrolase-like_dom_sf"/>
</dbReference>
<gene>
    <name evidence="4" type="ORF">A2406_03895</name>
</gene>
<dbReference type="Gene3D" id="3.90.79.10">
    <property type="entry name" value="Nucleoside Triphosphate Pyrophosphohydrolase"/>
    <property type="match status" value="1"/>
</dbReference>
<name>A0A1G2BX16_9BACT</name>
<proteinExistence type="predicted"/>
<dbReference type="PANTHER" id="PTHR43046">
    <property type="entry name" value="GDP-MANNOSE MANNOSYL HYDROLASE"/>
    <property type="match status" value="1"/>
</dbReference>
<dbReference type="PROSITE" id="PS00893">
    <property type="entry name" value="NUDIX_BOX"/>
    <property type="match status" value="1"/>
</dbReference>
<evidence type="ECO:0000259" key="3">
    <source>
        <dbReference type="PROSITE" id="PS51462"/>
    </source>
</evidence>
<dbReference type="Proteomes" id="UP000177626">
    <property type="component" value="Unassembled WGS sequence"/>
</dbReference>
<dbReference type="GO" id="GO:0016787">
    <property type="term" value="F:hydrolase activity"/>
    <property type="evidence" value="ECO:0007669"/>
    <property type="project" value="UniProtKB-KW"/>
</dbReference>
<protein>
    <recommendedName>
        <fullName evidence="3">Nudix hydrolase domain-containing protein</fullName>
    </recommendedName>
</protein>
<evidence type="ECO:0000313" key="5">
    <source>
        <dbReference type="Proteomes" id="UP000177626"/>
    </source>
</evidence>
<accession>A0A1G2BX16</accession>
<dbReference type="CDD" id="cd03424">
    <property type="entry name" value="NUDIX_ADPRase_Nudt5_UGPPase_Nudt14"/>
    <property type="match status" value="1"/>
</dbReference>